<protein>
    <recommendedName>
        <fullName evidence="1">HTH luxR-type domain-containing protein</fullName>
    </recommendedName>
</protein>
<dbReference type="SUPFAM" id="SSF46894">
    <property type="entry name" value="C-terminal effector domain of the bipartite response regulators"/>
    <property type="match status" value="1"/>
</dbReference>
<feature type="domain" description="HTH luxR-type" evidence="1">
    <location>
        <begin position="852"/>
        <end position="917"/>
    </location>
</feature>
<accession>A0ABN2AJC1</accession>
<keyword evidence="3" id="KW-1185">Reference proteome</keyword>
<dbReference type="CDD" id="cd06170">
    <property type="entry name" value="LuxR_C_like"/>
    <property type="match status" value="1"/>
</dbReference>
<dbReference type="InterPro" id="IPR027417">
    <property type="entry name" value="P-loop_NTPase"/>
</dbReference>
<gene>
    <name evidence="2" type="ORF">GCM10009788_25780</name>
</gene>
<dbReference type="Pfam" id="PF00196">
    <property type="entry name" value="GerE"/>
    <property type="match status" value="1"/>
</dbReference>
<dbReference type="InterPro" id="IPR036388">
    <property type="entry name" value="WH-like_DNA-bd_sf"/>
</dbReference>
<dbReference type="InterPro" id="IPR016032">
    <property type="entry name" value="Sig_transdc_resp-reg_C-effctor"/>
</dbReference>
<evidence type="ECO:0000313" key="2">
    <source>
        <dbReference type="EMBL" id="GAA1520752.1"/>
    </source>
</evidence>
<dbReference type="InterPro" id="IPR000792">
    <property type="entry name" value="Tscrpt_reg_LuxR_C"/>
</dbReference>
<reference evidence="2 3" key="1">
    <citation type="journal article" date="2019" name="Int. J. Syst. Evol. Microbiol.">
        <title>The Global Catalogue of Microorganisms (GCM) 10K type strain sequencing project: providing services to taxonomists for standard genome sequencing and annotation.</title>
        <authorList>
            <consortium name="The Broad Institute Genomics Platform"/>
            <consortium name="The Broad Institute Genome Sequencing Center for Infectious Disease"/>
            <person name="Wu L."/>
            <person name="Ma J."/>
        </authorList>
    </citation>
    <scope>NUCLEOTIDE SEQUENCE [LARGE SCALE GENOMIC DNA]</scope>
    <source>
        <strain evidence="2 3">JCM 14942</strain>
    </source>
</reference>
<organism evidence="2 3">
    <name type="scientific">Nocardioides humi</name>
    <dbReference type="NCBI Taxonomy" id="449461"/>
    <lineage>
        <taxon>Bacteria</taxon>
        <taxon>Bacillati</taxon>
        <taxon>Actinomycetota</taxon>
        <taxon>Actinomycetes</taxon>
        <taxon>Propionibacteriales</taxon>
        <taxon>Nocardioidaceae</taxon>
        <taxon>Nocardioides</taxon>
    </lineage>
</organism>
<dbReference type="Proteomes" id="UP001500842">
    <property type="component" value="Unassembled WGS sequence"/>
</dbReference>
<dbReference type="SUPFAM" id="SSF52540">
    <property type="entry name" value="P-loop containing nucleoside triphosphate hydrolases"/>
    <property type="match status" value="1"/>
</dbReference>
<dbReference type="PROSITE" id="PS00622">
    <property type="entry name" value="HTH_LUXR_1"/>
    <property type="match status" value="1"/>
</dbReference>
<dbReference type="SMART" id="SM00421">
    <property type="entry name" value="HTH_LUXR"/>
    <property type="match status" value="1"/>
</dbReference>
<evidence type="ECO:0000259" key="1">
    <source>
        <dbReference type="PROSITE" id="PS50043"/>
    </source>
</evidence>
<sequence>MPQQWAQGEALLGFVRRDFLRRADTASVPTTLSRVEERAEQVRAVAAWLARGRGLLMVVGEPGAGKTAVLEATMPSTSVRCCARYADKGVPLGSVRTVLATLGIAQPAELRDLTARPCGPDVERRFADAGASLRAALAPHLVVLDDAHWADAASLRVLGRAVRGADRPVLAVGTRPWNAEHHPGVADLVRVAGPVGPVGPVTVTVPPLTPTGVRRMLGRLDPGRSWSDEDVAEFHRRTGGLPLLVEAVVGSGTVPDGKADLAAYVAHELAGLGQDAVRVARAVAVLGGTGSLADVAAVSDTDPADVADLLDAIAAAGLLGSGPTPRIRHPLLEELVAAHGGPGAARSAYARAARRAHATGGDADRLTGFLMCSWPLGERWATEALLDSARAARSTADARLARTLVERARAERADDTDTRSELGTIEAWTALQLEPAPAALVRVEEIIAAQERSGARDWADRTRSELVEFAMLAGDLDLARAQARALVVADDGCDDLGRHARGLRAFLGASFLAPGAEPERLSVLRGADRLLASERVDALPVLAHAAVTFATAGLDAEATGAVERLRGVRFEQHPRMLVELGLAGVALVQLERLDDAAEVFAAVGGAATLHRIDDVAANARTWAARIAGWRGDAGAARTAADELDAGRVWPVLRPVAAAAVLDAALLDGTDAELEEALAAARSELAVSAVPHGPGMADLLLGCARAEHALGRPAAAAELVARAAVAYPVGDWLAPWPLVALHVDGGPALTRRAAPVVRRWTSLARPVTGGLATSWPTPWTGVEPPSPDPAGTSFPLGIELLLLQGRTLRRAGRHGAARPVLHRSLATALAAGHHRMAAAARAELHLAGGRAGSQARPYGLTPAEQRVAVLAADGRSNRDISEVLVVSVKTVESHMTRLLAKTGRRRDDLAVVVAEIRRSSPAGHDARASGTG</sequence>
<dbReference type="EMBL" id="BAAAOR010000023">
    <property type="protein sequence ID" value="GAA1520752.1"/>
    <property type="molecule type" value="Genomic_DNA"/>
</dbReference>
<name>A0ABN2AJC1_9ACTN</name>
<evidence type="ECO:0000313" key="3">
    <source>
        <dbReference type="Proteomes" id="UP001500842"/>
    </source>
</evidence>
<proteinExistence type="predicted"/>
<comment type="caution">
    <text evidence="2">The sequence shown here is derived from an EMBL/GenBank/DDBJ whole genome shotgun (WGS) entry which is preliminary data.</text>
</comment>
<dbReference type="PROSITE" id="PS50043">
    <property type="entry name" value="HTH_LUXR_2"/>
    <property type="match status" value="1"/>
</dbReference>
<dbReference type="PRINTS" id="PR00038">
    <property type="entry name" value="HTHLUXR"/>
</dbReference>
<dbReference type="Pfam" id="PF13191">
    <property type="entry name" value="AAA_16"/>
    <property type="match status" value="1"/>
</dbReference>
<dbReference type="Gene3D" id="1.10.10.10">
    <property type="entry name" value="Winged helix-like DNA-binding domain superfamily/Winged helix DNA-binding domain"/>
    <property type="match status" value="1"/>
</dbReference>
<dbReference type="InterPro" id="IPR041664">
    <property type="entry name" value="AAA_16"/>
</dbReference>